<dbReference type="AlphaFoldDB" id="A0A922S8R8"/>
<organism evidence="2 3">
    <name type="scientific">Spodoptera exigua</name>
    <name type="common">Beet armyworm</name>
    <name type="synonym">Noctua fulgens</name>
    <dbReference type="NCBI Taxonomy" id="7107"/>
    <lineage>
        <taxon>Eukaryota</taxon>
        <taxon>Metazoa</taxon>
        <taxon>Ecdysozoa</taxon>
        <taxon>Arthropoda</taxon>
        <taxon>Hexapoda</taxon>
        <taxon>Insecta</taxon>
        <taxon>Pterygota</taxon>
        <taxon>Neoptera</taxon>
        <taxon>Endopterygota</taxon>
        <taxon>Lepidoptera</taxon>
        <taxon>Glossata</taxon>
        <taxon>Ditrysia</taxon>
        <taxon>Noctuoidea</taxon>
        <taxon>Noctuidae</taxon>
        <taxon>Amphipyrinae</taxon>
        <taxon>Spodoptera</taxon>
    </lineage>
</organism>
<evidence type="ECO:0008006" key="4">
    <source>
        <dbReference type="Google" id="ProtNLM"/>
    </source>
</evidence>
<reference evidence="2" key="1">
    <citation type="journal article" date="2021" name="G3 (Bethesda)">
        <title>Genome and transcriptome analysis of the beet armyworm Spodoptera exigua reveals targets for pest control. .</title>
        <authorList>
            <person name="Simon S."/>
            <person name="Breeschoten T."/>
            <person name="Jansen H.J."/>
            <person name="Dirks R.P."/>
            <person name="Schranz M.E."/>
            <person name="Ros V.I.D."/>
        </authorList>
    </citation>
    <scope>NUCLEOTIDE SEQUENCE</scope>
    <source>
        <strain evidence="2">TB_SE_WUR_2020</strain>
    </source>
</reference>
<dbReference type="EMBL" id="JACEFF010000907">
    <property type="protein sequence ID" value="KAH9628535.1"/>
    <property type="molecule type" value="Genomic_DNA"/>
</dbReference>
<proteinExistence type="predicted"/>
<comment type="caution">
    <text evidence="2">The sequence shown here is derived from an EMBL/GenBank/DDBJ whole genome shotgun (WGS) entry which is preliminary data.</text>
</comment>
<name>A0A922S8R8_SPOEX</name>
<evidence type="ECO:0000313" key="2">
    <source>
        <dbReference type="EMBL" id="KAH9628535.1"/>
    </source>
</evidence>
<evidence type="ECO:0000256" key="1">
    <source>
        <dbReference type="SAM" id="MobiDB-lite"/>
    </source>
</evidence>
<feature type="compositionally biased region" description="Polar residues" evidence="1">
    <location>
        <begin position="130"/>
        <end position="146"/>
    </location>
</feature>
<accession>A0A922S8R8</accession>
<feature type="compositionally biased region" description="Low complexity" evidence="1">
    <location>
        <begin position="94"/>
        <end position="112"/>
    </location>
</feature>
<feature type="region of interest" description="Disordered" evidence="1">
    <location>
        <begin position="76"/>
        <end position="147"/>
    </location>
</feature>
<gene>
    <name evidence="2" type="ORF">HF086_001142</name>
</gene>
<evidence type="ECO:0000313" key="3">
    <source>
        <dbReference type="Proteomes" id="UP000814243"/>
    </source>
</evidence>
<sequence length="258" mass="28941">MNQRRSRQRLKGIDSIEAAILKENKTTNSESVLTEDNFFTSFIPYVKDMSEPEKIQLQMDLLSSIQKIKQNRVLHQRVRSPYTLANPSPGHSRSYPNHGHSSHSNSINSPSPIFLPSPSPTSNAYIDVPSPQSVVNQQTSTPSNSYMDVPTPQLVGIQQTSTPSNSYMDVPTPQLVVIQQTSTTSKSCESVKESYNNNFQKFFDKYSELSEFGILSLGVIRKDRLRGCNMISDKDSLKKGRGSYMVMVDNKKKIAVTK</sequence>
<dbReference type="Proteomes" id="UP000814243">
    <property type="component" value="Unassembled WGS sequence"/>
</dbReference>
<protein>
    <recommendedName>
        <fullName evidence="4">BESS domain-containing protein</fullName>
    </recommendedName>
</protein>